<dbReference type="EMBL" id="JAVDQX010000002">
    <property type="protein sequence ID" value="MDR6459280.1"/>
    <property type="molecule type" value="Genomic_DNA"/>
</dbReference>
<gene>
    <name evidence="1" type="ORF">J2786_002387</name>
</gene>
<proteinExistence type="predicted"/>
<evidence type="ECO:0000313" key="2">
    <source>
        <dbReference type="Proteomes" id="UP001184833"/>
    </source>
</evidence>
<protein>
    <submittedName>
        <fullName evidence="1">Uncharacterized protein</fullName>
    </submittedName>
</protein>
<sequence>MKIKETKIYQNERLKEICSNKGVDYKSLQSLLNSVKAKKIKRVNYHQQKIVDTIEKGIK</sequence>
<dbReference type="Proteomes" id="UP001184833">
    <property type="component" value="Unassembled WGS sequence"/>
</dbReference>
<organism evidence="1 2">
    <name type="scientific">Chryseobacterium vietnamense</name>
    <dbReference type="NCBI Taxonomy" id="866785"/>
    <lineage>
        <taxon>Bacteria</taxon>
        <taxon>Pseudomonadati</taxon>
        <taxon>Bacteroidota</taxon>
        <taxon>Flavobacteriia</taxon>
        <taxon>Flavobacteriales</taxon>
        <taxon>Weeksellaceae</taxon>
        <taxon>Chryseobacterium group</taxon>
        <taxon>Chryseobacterium</taxon>
    </lineage>
</organism>
<keyword evidence="2" id="KW-1185">Reference proteome</keyword>
<name>A0ACC6J8Z9_9FLAO</name>
<reference evidence="1" key="1">
    <citation type="submission" date="2023-07" db="EMBL/GenBank/DDBJ databases">
        <title>Sorghum-associated microbial communities from plants grown in Nebraska, USA.</title>
        <authorList>
            <person name="Schachtman D."/>
        </authorList>
    </citation>
    <scope>NUCLEOTIDE SEQUENCE</scope>
    <source>
        <strain evidence="1">DS2329</strain>
    </source>
</reference>
<accession>A0ACC6J8Z9</accession>
<comment type="caution">
    <text evidence="1">The sequence shown here is derived from an EMBL/GenBank/DDBJ whole genome shotgun (WGS) entry which is preliminary data.</text>
</comment>
<evidence type="ECO:0000313" key="1">
    <source>
        <dbReference type="EMBL" id="MDR6459280.1"/>
    </source>
</evidence>